<dbReference type="EMBL" id="CAUOFW020004097">
    <property type="protein sequence ID" value="CAK9163805.1"/>
    <property type="molecule type" value="Genomic_DNA"/>
</dbReference>
<organism evidence="2 3">
    <name type="scientific">Ilex paraguariensis</name>
    <name type="common">yerba mate</name>
    <dbReference type="NCBI Taxonomy" id="185542"/>
    <lineage>
        <taxon>Eukaryota</taxon>
        <taxon>Viridiplantae</taxon>
        <taxon>Streptophyta</taxon>
        <taxon>Embryophyta</taxon>
        <taxon>Tracheophyta</taxon>
        <taxon>Spermatophyta</taxon>
        <taxon>Magnoliopsida</taxon>
        <taxon>eudicotyledons</taxon>
        <taxon>Gunneridae</taxon>
        <taxon>Pentapetalae</taxon>
        <taxon>asterids</taxon>
        <taxon>campanulids</taxon>
        <taxon>Aquifoliales</taxon>
        <taxon>Aquifoliaceae</taxon>
        <taxon>Ilex</taxon>
    </lineage>
</organism>
<sequence>MLSKGVAEKTRELRKLRGEELQGLDMEELMKLEKLLDGKLRRVVKTKGDKILKETDALKNKEAQLMEENARLRQETVDIAHGETNALPQGHSSLSITNYCISVHPPQGCNSFDTSLKLGLPFSN</sequence>
<evidence type="ECO:0000313" key="2">
    <source>
        <dbReference type="EMBL" id="CAK9163805.1"/>
    </source>
</evidence>
<protein>
    <recommendedName>
        <fullName evidence="1">K-box domain-containing protein</fullName>
    </recommendedName>
</protein>
<dbReference type="PROSITE" id="PS51297">
    <property type="entry name" value="K_BOX"/>
    <property type="match status" value="1"/>
</dbReference>
<dbReference type="InterPro" id="IPR002487">
    <property type="entry name" value="TF_Kbox"/>
</dbReference>
<comment type="caution">
    <text evidence="2">The sequence shown here is derived from an EMBL/GenBank/DDBJ whole genome shotgun (WGS) entry which is preliminary data.</text>
</comment>
<proteinExistence type="predicted"/>
<dbReference type="AlphaFoldDB" id="A0ABC8T361"/>
<dbReference type="Proteomes" id="UP001642360">
    <property type="component" value="Unassembled WGS sequence"/>
</dbReference>
<evidence type="ECO:0000259" key="1">
    <source>
        <dbReference type="PROSITE" id="PS51297"/>
    </source>
</evidence>
<feature type="domain" description="K-box" evidence="1">
    <location>
        <begin position="1"/>
        <end position="83"/>
    </location>
</feature>
<name>A0ABC8T361_9AQUA</name>
<reference evidence="2 3" key="1">
    <citation type="submission" date="2024-02" db="EMBL/GenBank/DDBJ databases">
        <authorList>
            <person name="Vignale AGUSTIN F."/>
            <person name="Sosa J E."/>
            <person name="Modenutti C."/>
        </authorList>
    </citation>
    <scope>NUCLEOTIDE SEQUENCE [LARGE SCALE GENOMIC DNA]</scope>
</reference>
<accession>A0ABC8T361</accession>
<evidence type="ECO:0000313" key="3">
    <source>
        <dbReference type="Proteomes" id="UP001642360"/>
    </source>
</evidence>
<dbReference type="Pfam" id="PF01486">
    <property type="entry name" value="K-box"/>
    <property type="match status" value="1"/>
</dbReference>
<keyword evidence="3" id="KW-1185">Reference proteome</keyword>
<gene>
    <name evidence="2" type="ORF">ILEXP_LOCUS32866</name>
</gene>